<evidence type="ECO:0000313" key="1">
    <source>
        <dbReference type="EMBL" id="CCH54589.1"/>
    </source>
</evidence>
<dbReference type="STRING" id="1185876.BN8_03773"/>
<reference evidence="1 2" key="1">
    <citation type="journal article" date="2012" name="J. Bacteriol.">
        <title>Genome Sequence of the Filamentous Bacterium Fibrisoma limi BUZ 3T.</title>
        <authorList>
            <person name="Filippini M."/>
            <person name="Qi W."/>
            <person name="Jaenicke S."/>
            <person name="Goesmann A."/>
            <person name="Smits T.H."/>
            <person name="Bagheri H.C."/>
        </authorList>
    </citation>
    <scope>NUCLEOTIDE SEQUENCE [LARGE SCALE GENOMIC DNA]</scope>
    <source>
        <strain evidence="2">BUZ 3T</strain>
    </source>
</reference>
<accession>I2GL13</accession>
<dbReference type="REBASE" id="51690">
    <property type="entry name" value="FliBUZ3McrBC3P"/>
</dbReference>
<dbReference type="PANTHER" id="PTHR38733:SF1">
    <property type="entry name" value="TYPE IV METHYL-DIRECTED RESTRICTION ENZYME ECOKMCRBC"/>
    <property type="match status" value="1"/>
</dbReference>
<comment type="caution">
    <text evidence="1">The sequence shown here is derived from an EMBL/GenBank/DDBJ whole genome shotgun (WGS) entry which is preliminary data.</text>
</comment>
<keyword evidence="2" id="KW-1185">Reference proteome</keyword>
<dbReference type="EMBL" id="CAIT01000007">
    <property type="protein sequence ID" value="CCH54589.1"/>
    <property type="molecule type" value="Genomic_DNA"/>
</dbReference>
<dbReference type="eggNOG" id="COG4268">
    <property type="taxonomic scope" value="Bacteria"/>
</dbReference>
<gene>
    <name evidence="1" type="ORF">BN8_03773</name>
</gene>
<protein>
    <recommendedName>
        <fullName evidence="3">5-methylcytosine restriction system component-like protein</fullName>
    </recommendedName>
</protein>
<dbReference type="PANTHER" id="PTHR38733">
    <property type="entry name" value="PROTEIN MCRC"/>
    <property type="match status" value="1"/>
</dbReference>
<dbReference type="AlphaFoldDB" id="I2GL13"/>
<sequence length="349" mass="40968">MRMFEVIFNIRLLDSQSVIAKSDNYESLLRKLIALIWLQKLADANRHGLPRTNATDTHTGSSVKGQINVKKTIQEYISHNHITSNVRHRTYDPIVTTILWQAYLILSKQYNIRQISHTDSALDAIQHLQRIAVLNQKVTLHQYRSIKYKVLYQSYKPVVDLSWQILANSMFSNEQKDKTKGFGLFLDVAELWESYLYTLFKRAYTPLGWNIEKPEVVAYPGKLFQRKLIPDIVLSKDDKYCVWDAKYKRMNFNPYDVDRSDFFQIHTYVQYFAANYQVISCGLIYPVNNEPTDYEKLVDNTLFGLGQIKTTFSIYTMNVNEYKAHNNIKETETDFTKTFYINLLMNNNI</sequence>
<name>I2GL13_9BACT</name>
<dbReference type="Proteomes" id="UP000009309">
    <property type="component" value="Unassembled WGS sequence"/>
</dbReference>
<proteinExistence type="predicted"/>
<organism evidence="1 2">
    <name type="scientific">Fibrisoma limi BUZ 3</name>
    <dbReference type="NCBI Taxonomy" id="1185876"/>
    <lineage>
        <taxon>Bacteria</taxon>
        <taxon>Pseudomonadati</taxon>
        <taxon>Bacteroidota</taxon>
        <taxon>Cytophagia</taxon>
        <taxon>Cytophagales</taxon>
        <taxon>Spirosomataceae</taxon>
        <taxon>Fibrisoma</taxon>
    </lineage>
</organism>
<dbReference type="InterPro" id="IPR019292">
    <property type="entry name" value="McrC"/>
</dbReference>
<evidence type="ECO:0000313" key="2">
    <source>
        <dbReference type="Proteomes" id="UP000009309"/>
    </source>
</evidence>
<dbReference type="Pfam" id="PF10117">
    <property type="entry name" value="McrBC"/>
    <property type="match status" value="1"/>
</dbReference>
<dbReference type="OrthoDB" id="5366176at2"/>
<evidence type="ECO:0008006" key="3">
    <source>
        <dbReference type="Google" id="ProtNLM"/>
    </source>
</evidence>